<evidence type="ECO:0000256" key="5">
    <source>
        <dbReference type="ARBA" id="ARBA00023136"/>
    </source>
</evidence>
<evidence type="ECO:0000256" key="4">
    <source>
        <dbReference type="ARBA" id="ARBA00022989"/>
    </source>
</evidence>
<evidence type="ECO:0000259" key="7">
    <source>
        <dbReference type="Pfam" id="PF25990"/>
    </source>
</evidence>
<evidence type="ECO:0000256" key="1">
    <source>
        <dbReference type="ARBA" id="ARBA00004167"/>
    </source>
</evidence>
<sequence length="218" mass="22961">MNNFTRLLIINIIVIVALIGGGAAGYYYYDQATNYVKTDNAAVSGQAISIAAPASGKLVNWDASEGKTFDANDTIGNVETIGADGKSAKVAVKMPQKATIALNNTTKNAFAAAGAQLAQAYNLNELYITANVDENAIENVKVGQKVDLKLDAFPGTHFTGKVEKIGTATASTFSLIPSSNSNGNYTKVTQVVPVKISIDDYKGNDLLPGMNVTVKIHI</sequence>
<dbReference type="InterPro" id="IPR050739">
    <property type="entry name" value="MFP"/>
</dbReference>
<reference evidence="9 10" key="1">
    <citation type="submission" date="2019-09" db="EMBL/GenBank/DDBJ databases">
        <title>Complete genome sequence of Sporolactobacillus terrae 70-3.</title>
        <authorList>
            <person name="Tanaka N."/>
            <person name="Shiwa Y."/>
            <person name="Fujita N."/>
            <person name="Tanasupawat S."/>
        </authorList>
    </citation>
    <scope>NUCLEOTIDE SEQUENCE [LARGE SCALE GENOMIC DNA]</scope>
    <source>
        <strain evidence="9 10">70-3</strain>
    </source>
</reference>
<dbReference type="GO" id="GO:0016020">
    <property type="term" value="C:membrane"/>
    <property type="evidence" value="ECO:0007669"/>
    <property type="project" value="UniProtKB-SubCell"/>
</dbReference>
<dbReference type="EMBL" id="AP021853">
    <property type="protein sequence ID" value="BBN97735.1"/>
    <property type="molecule type" value="Genomic_DNA"/>
</dbReference>
<comment type="similarity">
    <text evidence="2">Belongs to the membrane fusion protein (MFP) (TC 8.A.1) family.</text>
</comment>
<dbReference type="PANTHER" id="PTHR30386:SF26">
    <property type="entry name" value="TRANSPORT PROTEIN COMB"/>
    <property type="match status" value="1"/>
</dbReference>
<dbReference type="PANTHER" id="PTHR30386">
    <property type="entry name" value="MEMBRANE FUSION SUBUNIT OF EMRAB-TOLC MULTIDRUG EFFLUX PUMP"/>
    <property type="match status" value="1"/>
</dbReference>
<keyword evidence="5 6" id="KW-0472">Membrane</keyword>
<feature type="domain" description="YknX-like beta-barrel" evidence="7">
    <location>
        <begin position="127"/>
        <end position="216"/>
    </location>
</feature>
<organism evidence="9 10">
    <name type="scientific">Sporolactobacillus terrae</name>
    <dbReference type="NCBI Taxonomy" id="269673"/>
    <lineage>
        <taxon>Bacteria</taxon>
        <taxon>Bacillati</taxon>
        <taxon>Bacillota</taxon>
        <taxon>Bacilli</taxon>
        <taxon>Bacillales</taxon>
        <taxon>Sporolactobacillaceae</taxon>
        <taxon>Sporolactobacillus</taxon>
    </lineage>
</organism>
<dbReference type="Proteomes" id="UP000326951">
    <property type="component" value="Chromosome"/>
</dbReference>
<dbReference type="Pfam" id="PF25990">
    <property type="entry name" value="Beta-barrel_YknX"/>
    <property type="match status" value="1"/>
</dbReference>
<dbReference type="AlphaFoldDB" id="A0A5K7WTB4"/>
<evidence type="ECO:0000256" key="3">
    <source>
        <dbReference type="ARBA" id="ARBA00022692"/>
    </source>
</evidence>
<keyword evidence="3 6" id="KW-0812">Transmembrane</keyword>
<dbReference type="InterPro" id="IPR058636">
    <property type="entry name" value="Beta-barrel_YknX"/>
</dbReference>
<name>A0A5K7WTB4_9BACL</name>
<dbReference type="Gene3D" id="2.40.30.170">
    <property type="match status" value="1"/>
</dbReference>
<proteinExistence type="inferred from homology"/>
<keyword evidence="4 6" id="KW-1133">Transmembrane helix</keyword>
<evidence type="ECO:0000256" key="6">
    <source>
        <dbReference type="SAM" id="Phobius"/>
    </source>
</evidence>
<evidence type="ECO:0000256" key="2">
    <source>
        <dbReference type="ARBA" id="ARBA00009477"/>
    </source>
</evidence>
<dbReference type="GO" id="GO:0055085">
    <property type="term" value="P:transmembrane transport"/>
    <property type="evidence" value="ECO:0007669"/>
    <property type="project" value="InterPro"/>
</dbReference>
<dbReference type="Pfam" id="PF25997">
    <property type="entry name" value="BSH_YhbJ"/>
    <property type="match status" value="1"/>
</dbReference>
<protein>
    <submittedName>
        <fullName evidence="9">Multidrug resistance protein A</fullName>
    </submittedName>
</protein>
<feature type="domain" description="YhbJ barrel-sandwich hybrid" evidence="8">
    <location>
        <begin position="48"/>
        <end position="120"/>
    </location>
</feature>
<dbReference type="InterPro" id="IPR058635">
    <property type="entry name" value="BSH_YhbJ"/>
</dbReference>
<comment type="subcellular location">
    <subcellularLocation>
        <location evidence="1">Membrane</location>
        <topology evidence="1">Single-pass membrane protein</topology>
    </subcellularLocation>
</comment>
<feature type="transmembrane region" description="Helical" evidence="6">
    <location>
        <begin position="7"/>
        <end position="29"/>
    </location>
</feature>
<accession>A0A5K7WTB4</accession>
<gene>
    <name evidence="9" type="primary">emrA</name>
    <name evidence="9" type="ORF">St703_04400</name>
</gene>
<evidence type="ECO:0000259" key="8">
    <source>
        <dbReference type="Pfam" id="PF25997"/>
    </source>
</evidence>
<evidence type="ECO:0000313" key="10">
    <source>
        <dbReference type="Proteomes" id="UP000326951"/>
    </source>
</evidence>
<evidence type="ECO:0000313" key="9">
    <source>
        <dbReference type="EMBL" id="BBN97735.1"/>
    </source>
</evidence>
<dbReference type="RefSeq" id="WP_028976977.1">
    <property type="nucleotide sequence ID" value="NZ_AP021853.1"/>
</dbReference>